<comment type="caution">
    <text evidence="2">The sequence shown here is derived from an EMBL/GenBank/DDBJ whole genome shotgun (WGS) entry which is preliminary data.</text>
</comment>
<reference evidence="2 3" key="1">
    <citation type="submission" date="2021-06" db="EMBL/GenBank/DDBJ databases">
        <title>Clostridia strains as spoilage organisms.</title>
        <authorList>
            <person name="Wambui J."/>
            <person name="Stephan R."/>
            <person name="Stevens M.J.A."/>
        </authorList>
    </citation>
    <scope>NUCLEOTIDE SEQUENCE [LARGE SCALE GENOMIC DNA]</scope>
    <source>
        <strain evidence="2 3">DSM 14204</strain>
    </source>
</reference>
<dbReference type="InterPro" id="IPR046335">
    <property type="entry name" value="LacI/GalR-like_sensor"/>
</dbReference>
<dbReference type="PANTHER" id="PTHR30146">
    <property type="entry name" value="LACI-RELATED TRANSCRIPTIONAL REPRESSOR"/>
    <property type="match status" value="1"/>
</dbReference>
<dbReference type="InterPro" id="IPR000160">
    <property type="entry name" value="GGDEF_dom"/>
</dbReference>
<dbReference type="SMART" id="SM00267">
    <property type="entry name" value="GGDEF"/>
    <property type="match status" value="1"/>
</dbReference>
<evidence type="ECO:0000313" key="2">
    <source>
        <dbReference type="EMBL" id="MBU3160673.1"/>
    </source>
</evidence>
<name>A0ABS6BUT3_9CLOT</name>
<evidence type="ECO:0000313" key="3">
    <source>
        <dbReference type="Proteomes" id="UP000776252"/>
    </source>
</evidence>
<keyword evidence="3" id="KW-1185">Reference proteome</keyword>
<gene>
    <name evidence="2" type="ORF">KPL37_13050</name>
</gene>
<dbReference type="CDD" id="cd01949">
    <property type="entry name" value="GGDEF"/>
    <property type="match status" value="1"/>
</dbReference>
<evidence type="ECO:0000259" key="1">
    <source>
        <dbReference type="PROSITE" id="PS50887"/>
    </source>
</evidence>
<feature type="domain" description="GGDEF" evidence="1">
    <location>
        <begin position="645"/>
        <end position="769"/>
    </location>
</feature>
<sequence length="769" mass="87998">MNKLLPNRRKTIGVLINSFDGFYQSPICKGIRTVASERNFDVLFFSGGALESTIRDEAKQNVIYDLVNTDKLDGLIICSGLLMNYIGLEKFIKFLDRYRDIPMVSIGIDIKDIPSIIFDNKECMHFMVNHLIEHHHYSKIAFITGSPFNPEAVMRFEGYTDALKEHNIPYNEELIVEGDFHELSAAIAIDELMVQRNKKPEAIVVANDEMAIEVFYRLKEMGFEVGKDISLTGFDNVDEVRSLSPSFTTIDQPIFEMASKAAKLIDLIIAGEKVPHCTYLKGKLIVRESCGCYNILKSKTPLILKESLRKDTLYYIECEELKNYLIKNQQHIGALIGRELGISKIDILDYKAITINLINLFVCDVLAKKVEGQFIKGFKDLLFNSIFIKNLDYSWNDALYVIRSFVLTAITSYKVLRVSDEIFYMASVLVGNILNKREATQHFNFKRMYIGTRDIMRGFNSVQNLHELTDVIRDAMPWYGMKQCYLCVFDIPINSFRESNLTLPSKSKLILGYNEGNLAEDQYIDTLDILPDQFIYEKKRNDLILFPLVTGDDYYGYIAFDMNAINEFVYETFREQISSTLKIQMLFNERIKAEEQLNLAVIELEKRNGELKNSYVIDELTGIFNRRGFYMHGGSLYKSASITGGKVIMCFGDIDGLKEINDTYGHQEGDQAILTAALLIKESCEVDDVVARIGGDEFTIIAANKSTENEINKIGERIYSNFTKYNLISKKPYKLAISLGFSVYSQDMKLTFDELIQAADKQLYKRKKS</sequence>
<dbReference type="CDD" id="cd06267">
    <property type="entry name" value="PBP1_LacI_sugar_binding-like"/>
    <property type="match status" value="1"/>
</dbReference>
<protein>
    <submittedName>
        <fullName evidence="2">GGDEF domain-containing protein</fullName>
    </submittedName>
</protein>
<dbReference type="Pfam" id="PF13377">
    <property type="entry name" value="Peripla_BP_3"/>
    <property type="match status" value="1"/>
</dbReference>
<dbReference type="Proteomes" id="UP000776252">
    <property type="component" value="Unassembled WGS sequence"/>
</dbReference>
<dbReference type="PANTHER" id="PTHR30146:SF24">
    <property type="entry name" value="XYLOSE OPERON REGULATORY PROTEIN"/>
    <property type="match status" value="1"/>
</dbReference>
<dbReference type="PROSITE" id="PS50887">
    <property type="entry name" value="GGDEF"/>
    <property type="match status" value="1"/>
</dbReference>
<dbReference type="RefSeq" id="WP_216150051.1">
    <property type="nucleotide sequence ID" value="NZ_JAHLDV010000032.1"/>
</dbReference>
<dbReference type="EMBL" id="JAHLDV010000032">
    <property type="protein sequence ID" value="MBU3160673.1"/>
    <property type="molecule type" value="Genomic_DNA"/>
</dbReference>
<proteinExistence type="predicted"/>
<accession>A0ABS6BUT3</accession>
<dbReference type="NCBIfam" id="TIGR00254">
    <property type="entry name" value="GGDEF"/>
    <property type="match status" value="1"/>
</dbReference>
<dbReference type="Pfam" id="PF00990">
    <property type="entry name" value="GGDEF"/>
    <property type="match status" value="1"/>
</dbReference>
<organism evidence="2 3">
    <name type="scientific">Clostridium frigoris</name>
    <dbReference type="NCBI Taxonomy" id="205327"/>
    <lineage>
        <taxon>Bacteria</taxon>
        <taxon>Bacillati</taxon>
        <taxon>Bacillota</taxon>
        <taxon>Clostridia</taxon>
        <taxon>Eubacteriales</taxon>
        <taxon>Clostridiaceae</taxon>
        <taxon>Clostridium</taxon>
    </lineage>
</organism>